<dbReference type="SUPFAM" id="SSF101898">
    <property type="entry name" value="NHL repeat"/>
    <property type="match status" value="1"/>
</dbReference>
<dbReference type="AlphaFoldDB" id="A0A849HIT0"/>
<name>A0A849HIT0_9MICO</name>
<dbReference type="PANTHER" id="PTHR46388:SF2">
    <property type="entry name" value="NHL REPEAT-CONTAINING PROTEIN 2"/>
    <property type="match status" value="1"/>
</dbReference>
<evidence type="ECO:0000313" key="2">
    <source>
        <dbReference type="EMBL" id="NNM47338.1"/>
    </source>
</evidence>
<gene>
    <name evidence="2" type="ORF">HJG52_15180</name>
</gene>
<dbReference type="PROSITE" id="PS51352">
    <property type="entry name" value="THIOREDOXIN_2"/>
    <property type="match status" value="1"/>
</dbReference>
<dbReference type="PANTHER" id="PTHR46388">
    <property type="entry name" value="NHL REPEAT-CONTAINING PROTEIN 2"/>
    <property type="match status" value="1"/>
</dbReference>
<dbReference type="EMBL" id="JABEPQ010000003">
    <property type="protein sequence ID" value="NNM47338.1"/>
    <property type="molecule type" value="Genomic_DNA"/>
</dbReference>
<proteinExistence type="predicted"/>
<evidence type="ECO:0000259" key="1">
    <source>
        <dbReference type="PROSITE" id="PS51352"/>
    </source>
</evidence>
<dbReference type="Gene3D" id="2.120.10.30">
    <property type="entry name" value="TolB, C-terminal domain"/>
    <property type="match status" value="1"/>
</dbReference>
<dbReference type="RefSeq" id="WP_171244448.1">
    <property type="nucleotide sequence ID" value="NZ_JABEPQ010000003.1"/>
</dbReference>
<evidence type="ECO:0000313" key="3">
    <source>
        <dbReference type="Proteomes" id="UP000588586"/>
    </source>
</evidence>
<dbReference type="Proteomes" id="UP000588586">
    <property type="component" value="Unassembled WGS sequence"/>
</dbReference>
<dbReference type="InterPro" id="IPR011042">
    <property type="entry name" value="6-blade_b-propeller_TolB-like"/>
</dbReference>
<dbReference type="SUPFAM" id="SSF52833">
    <property type="entry name" value="Thioredoxin-like"/>
    <property type="match status" value="1"/>
</dbReference>
<sequence>MTAQAHGTARGTRLRAPELRGRGWLNTGEVEVSLADLRGRVVVLDFWTFCCVNCLHVLDELRPLEEEYADSLVLIGVHSPKFEHEADPDALAAAVERYAVHHPVLDDPELVTWQAYTARAWPTLVVIDPEGYIVASMSGEGHAHGLRVLIEELIAEHRAKGTLREGVSPYTPPPPAQTALRFPGKVVALDDGSFLVSDTAHHGVVQLEADLETERRRFGGAVGRAGVDRTGEVRVGQPGLLNEPQGLLLLPPEVRARVGYDVVVADSVNHQVKGLRLADGAWTVLAGTGRQLRERSGGGPALKQDLSTPWDVAWFADRVVIAMAGTHQLWALHLATDPAENTVAVLGGTTAEGIRDGAADEAWFAQPSGLATAPAPDGERSTRLWVADSETSALRSLDLTDEGFTVTTHVGQGLFDFGHRDGPAAEALLQHPLGVTALPDGSVAVSDTYNGAIRRFDPVTGEVSTLATGLAEPSDAVVEPASDGGPAALVVVESAAHRLTRIPLPDKATRVDGLAHRTQRPRTEVAPDAVDLTVTFTPPTGQKLDRRWGDPTRLMVSATPESLLREGAGSAEGLTRRLVLDPAVGDGVLHVSVQAAACDGDPDTGEVPEHAACHLYQQDWGIPVVLTPGAPAELALDLRGTR</sequence>
<dbReference type="InterPro" id="IPR045302">
    <property type="entry name" value="NHL2_NHL_rpt_dom"/>
</dbReference>
<dbReference type="Pfam" id="PF13905">
    <property type="entry name" value="Thioredoxin_8"/>
    <property type="match status" value="1"/>
</dbReference>
<accession>A0A849HIT0</accession>
<dbReference type="Gene3D" id="3.40.30.10">
    <property type="entry name" value="Glutaredoxin"/>
    <property type="match status" value="1"/>
</dbReference>
<keyword evidence="3" id="KW-1185">Reference proteome</keyword>
<protein>
    <submittedName>
        <fullName evidence="2">Redoxin domain-containing protein</fullName>
    </submittedName>
</protein>
<dbReference type="InterPro" id="IPR013766">
    <property type="entry name" value="Thioredoxin_domain"/>
</dbReference>
<dbReference type="CDD" id="cd14951">
    <property type="entry name" value="NHL-2_like"/>
    <property type="match status" value="1"/>
</dbReference>
<reference evidence="2 3" key="1">
    <citation type="submission" date="2020-04" db="EMBL/GenBank/DDBJ databases">
        <title>Knoellia sp. isolate from air conditioner.</title>
        <authorList>
            <person name="Chea S."/>
            <person name="Kim D.-U."/>
        </authorList>
    </citation>
    <scope>NUCLEOTIDE SEQUENCE [LARGE SCALE GENOMIC DNA]</scope>
    <source>
        <strain evidence="2 3">DB2414S</strain>
    </source>
</reference>
<dbReference type="InterPro" id="IPR036249">
    <property type="entry name" value="Thioredoxin-like_sf"/>
</dbReference>
<dbReference type="InterPro" id="IPR012336">
    <property type="entry name" value="Thioredoxin-like_fold"/>
</dbReference>
<organism evidence="2 3">
    <name type="scientific">Knoellia koreensis</name>
    <dbReference type="NCBI Taxonomy" id="2730921"/>
    <lineage>
        <taxon>Bacteria</taxon>
        <taxon>Bacillati</taxon>
        <taxon>Actinomycetota</taxon>
        <taxon>Actinomycetes</taxon>
        <taxon>Micrococcales</taxon>
        <taxon>Intrasporangiaceae</taxon>
        <taxon>Knoellia</taxon>
    </lineage>
</organism>
<comment type="caution">
    <text evidence="2">The sequence shown here is derived from an EMBL/GenBank/DDBJ whole genome shotgun (WGS) entry which is preliminary data.</text>
</comment>
<feature type="domain" description="Thioredoxin" evidence="1">
    <location>
        <begin position="10"/>
        <end position="155"/>
    </location>
</feature>